<reference evidence="1" key="1">
    <citation type="submission" date="2018-05" db="EMBL/GenBank/DDBJ databases">
        <authorList>
            <person name="Lanie J.A."/>
            <person name="Ng W.-L."/>
            <person name="Kazmierczak K.M."/>
            <person name="Andrzejewski T.M."/>
            <person name="Davidsen T.M."/>
            <person name="Wayne K.J."/>
            <person name="Tettelin H."/>
            <person name="Glass J.I."/>
            <person name="Rusch D."/>
            <person name="Podicherti R."/>
            <person name="Tsui H.-C.T."/>
            <person name="Winkler M.E."/>
        </authorList>
    </citation>
    <scope>NUCLEOTIDE SEQUENCE</scope>
</reference>
<dbReference type="AlphaFoldDB" id="A0A382X8E0"/>
<feature type="non-terminal residue" evidence="1">
    <location>
        <position position="1"/>
    </location>
</feature>
<organism evidence="1">
    <name type="scientific">marine metagenome</name>
    <dbReference type="NCBI Taxonomy" id="408172"/>
    <lineage>
        <taxon>unclassified sequences</taxon>
        <taxon>metagenomes</taxon>
        <taxon>ecological metagenomes</taxon>
    </lineage>
</organism>
<name>A0A382X8E0_9ZZZZ</name>
<accession>A0A382X8E0</accession>
<protein>
    <submittedName>
        <fullName evidence="1">Uncharacterized protein</fullName>
    </submittedName>
</protein>
<gene>
    <name evidence="1" type="ORF">METZ01_LOCUS419998</name>
</gene>
<sequence>GGCDSFVKDGISVKLRISCEDSNAYDFTVIPVVTCLDQYFDGSIRKPVPWMTGQIVDPDRLLTDMEK</sequence>
<dbReference type="EMBL" id="UINC01165638">
    <property type="protein sequence ID" value="SVD67144.1"/>
    <property type="molecule type" value="Genomic_DNA"/>
</dbReference>
<proteinExistence type="predicted"/>
<evidence type="ECO:0000313" key="1">
    <source>
        <dbReference type="EMBL" id="SVD67144.1"/>
    </source>
</evidence>